<comment type="caution">
    <text evidence="1">The sequence shown here is derived from an EMBL/GenBank/DDBJ whole genome shotgun (WGS) entry which is preliminary data.</text>
</comment>
<dbReference type="EMBL" id="BQFW01000010">
    <property type="protein sequence ID" value="GJJ74971.1"/>
    <property type="molecule type" value="Genomic_DNA"/>
</dbReference>
<dbReference type="SUPFAM" id="SSF52047">
    <property type="entry name" value="RNI-like"/>
    <property type="match status" value="1"/>
</dbReference>
<organism evidence="1 2">
    <name type="scientific">Entomortierella parvispora</name>
    <dbReference type="NCBI Taxonomy" id="205924"/>
    <lineage>
        <taxon>Eukaryota</taxon>
        <taxon>Fungi</taxon>
        <taxon>Fungi incertae sedis</taxon>
        <taxon>Mucoromycota</taxon>
        <taxon>Mortierellomycotina</taxon>
        <taxon>Mortierellomycetes</taxon>
        <taxon>Mortierellales</taxon>
        <taxon>Mortierellaceae</taxon>
        <taxon>Entomortierella</taxon>
    </lineage>
</organism>
<reference evidence="1" key="1">
    <citation type="submission" date="2021-11" db="EMBL/GenBank/DDBJ databases">
        <authorList>
            <person name="Herlambang A."/>
            <person name="Guo Y."/>
            <person name="Takashima Y."/>
            <person name="Nishizawa T."/>
        </authorList>
    </citation>
    <scope>NUCLEOTIDE SEQUENCE</scope>
    <source>
        <strain evidence="1">E1425</strain>
    </source>
</reference>
<evidence type="ECO:0000313" key="2">
    <source>
        <dbReference type="Proteomes" id="UP000827284"/>
    </source>
</evidence>
<dbReference type="Proteomes" id="UP000827284">
    <property type="component" value="Unassembled WGS sequence"/>
</dbReference>
<dbReference type="OrthoDB" id="2376074at2759"/>
<dbReference type="Gene3D" id="3.80.10.10">
    <property type="entry name" value="Ribonuclease Inhibitor"/>
    <property type="match status" value="1"/>
</dbReference>
<reference evidence="1" key="2">
    <citation type="journal article" date="2022" name="Microbiol. Resour. Announc.">
        <title>Whole-Genome Sequence of Entomortierella parvispora E1425, a Mucoromycotan Fungus Associated with Burkholderiaceae-Related Endosymbiotic Bacteria.</title>
        <authorList>
            <person name="Herlambang A."/>
            <person name="Guo Y."/>
            <person name="Takashima Y."/>
            <person name="Narisawa K."/>
            <person name="Ohta H."/>
            <person name="Nishizawa T."/>
        </authorList>
    </citation>
    <scope>NUCLEOTIDE SEQUENCE</scope>
    <source>
        <strain evidence="1">E1425</strain>
    </source>
</reference>
<proteinExistence type="predicted"/>
<keyword evidence="2" id="KW-1185">Reference proteome</keyword>
<name>A0A9P3HE81_9FUNG</name>
<gene>
    <name evidence="1" type="ORF">EMPS_07329</name>
</gene>
<evidence type="ECO:0000313" key="1">
    <source>
        <dbReference type="EMBL" id="GJJ74971.1"/>
    </source>
</evidence>
<accession>A0A9P3HE81</accession>
<dbReference type="InterPro" id="IPR032675">
    <property type="entry name" value="LRR_dom_sf"/>
</dbReference>
<dbReference type="AlphaFoldDB" id="A0A9P3HE81"/>
<protein>
    <submittedName>
        <fullName evidence="1">Uncharacterized protein</fullName>
    </submittedName>
</protein>
<sequence>MPCSTSINDTSTNLESQLALFKIRIYVYIQGCSLEHSFFQVLMSNAPALESIFISRVAFHEPLSVDPATDQMTVAGFRVPSEEGRAPEDSIKMNMEASVIKSMILHSIAGLQLADILRFASNLPYLSLFNCDIGKHSSKDSDALLDHESLTGASGFQSIRDICLEGCPSKDTTKILQGAQRSLSDFGLTSSPVTEFLVQALVGGQHAVTLRRVMFRNVDLVDCEDAFHFILCSLSGLELLVVWGGVMVCKPMLLEQTRWVCSNLNYLELKPQCDRGGESYSVEESQNAFMKQVGSLKKLRRLIFEEQSGDGDTLGFAPEKSLDLLGTMPCLETARLGLQASRGLTIEHAKLILKKWPKLRRLNGVPVTENTAFVDYMREHGPDIKVRRYLHEP</sequence>